<dbReference type="InterPro" id="IPR039418">
    <property type="entry name" value="LexA-like"/>
</dbReference>
<evidence type="ECO:0000256" key="7">
    <source>
        <dbReference type="RuleBase" id="RU003991"/>
    </source>
</evidence>
<dbReference type="InterPro" id="IPR036286">
    <property type="entry name" value="LexA/Signal_pep-like_sf"/>
</dbReference>
<evidence type="ECO:0000313" key="10">
    <source>
        <dbReference type="Proteomes" id="UP001304461"/>
    </source>
</evidence>
<protein>
    <submittedName>
        <fullName evidence="9">S24 family peptidase</fullName>
    </submittedName>
</protein>
<dbReference type="InterPro" id="IPR050077">
    <property type="entry name" value="LexA_repressor"/>
</dbReference>
<dbReference type="InterPro" id="IPR015927">
    <property type="entry name" value="Peptidase_S24_S26A/B/C"/>
</dbReference>
<gene>
    <name evidence="9" type="ORF">VB738_15045</name>
</gene>
<keyword evidence="5" id="KW-0234">DNA repair</keyword>
<comment type="similarity">
    <text evidence="1 7">Belongs to the peptidase S24 family.</text>
</comment>
<evidence type="ECO:0000256" key="4">
    <source>
        <dbReference type="ARBA" id="ARBA00022813"/>
    </source>
</evidence>
<dbReference type="PANTHER" id="PTHR33516:SF2">
    <property type="entry name" value="LEXA REPRESSOR-RELATED"/>
    <property type="match status" value="1"/>
</dbReference>
<evidence type="ECO:0000259" key="8">
    <source>
        <dbReference type="Pfam" id="PF00717"/>
    </source>
</evidence>
<dbReference type="EMBL" id="JAYGHX010000013">
    <property type="protein sequence ID" value="MEA5392579.1"/>
    <property type="molecule type" value="Genomic_DNA"/>
</dbReference>
<dbReference type="Proteomes" id="UP001304461">
    <property type="component" value="Unassembled WGS sequence"/>
</dbReference>
<evidence type="ECO:0000313" key="9">
    <source>
        <dbReference type="EMBL" id="MEA5392579.1"/>
    </source>
</evidence>
<proteinExistence type="inferred from homology"/>
<reference evidence="9 10" key="1">
    <citation type="submission" date="2023-12" db="EMBL/GenBank/DDBJ databases">
        <title>Baltic Sea Cyanobacteria.</title>
        <authorList>
            <person name="Delbaje E."/>
            <person name="Fewer D.P."/>
            <person name="Shishido T.K."/>
        </authorList>
    </citation>
    <scope>NUCLEOTIDE SEQUENCE [LARGE SCALE GENOMIC DNA]</scope>
    <source>
        <strain evidence="9 10">UHCC 0139</strain>
    </source>
</reference>
<evidence type="ECO:0000256" key="2">
    <source>
        <dbReference type="ARBA" id="ARBA00022763"/>
    </source>
</evidence>
<organism evidence="9 10">
    <name type="scientific">Cyanobium gracile UHCC 0139</name>
    <dbReference type="NCBI Taxonomy" id="3110308"/>
    <lineage>
        <taxon>Bacteria</taxon>
        <taxon>Bacillati</taxon>
        <taxon>Cyanobacteriota</taxon>
        <taxon>Cyanophyceae</taxon>
        <taxon>Synechococcales</taxon>
        <taxon>Prochlorococcaceae</taxon>
        <taxon>Cyanobium</taxon>
    </lineage>
</organism>
<dbReference type="Gene3D" id="2.10.109.10">
    <property type="entry name" value="Umud Fragment, subunit A"/>
    <property type="match status" value="1"/>
</dbReference>
<evidence type="ECO:0000256" key="3">
    <source>
        <dbReference type="ARBA" id="ARBA00022801"/>
    </source>
</evidence>
<keyword evidence="3 7" id="KW-0378">Hydrolase</keyword>
<name>A0ABU5RXQ6_9CYAN</name>
<evidence type="ECO:0000256" key="6">
    <source>
        <dbReference type="ARBA" id="ARBA00023236"/>
    </source>
</evidence>
<dbReference type="SUPFAM" id="SSF51306">
    <property type="entry name" value="LexA/Signal peptidase"/>
    <property type="match status" value="1"/>
</dbReference>
<evidence type="ECO:0000256" key="1">
    <source>
        <dbReference type="ARBA" id="ARBA00007484"/>
    </source>
</evidence>
<keyword evidence="6" id="KW-0742">SOS response</keyword>
<feature type="domain" description="Peptidase S24/S26A/S26B/S26C" evidence="8">
    <location>
        <begin position="26"/>
        <end position="128"/>
    </location>
</feature>
<evidence type="ECO:0000256" key="5">
    <source>
        <dbReference type="ARBA" id="ARBA00023204"/>
    </source>
</evidence>
<keyword evidence="10" id="KW-1185">Reference proteome</keyword>
<accession>A0ABU5RXQ6</accession>
<comment type="caution">
    <text evidence="9">The sequence shown here is derived from an EMBL/GenBank/DDBJ whole genome shotgun (WGS) entry which is preliminary data.</text>
</comment>
<dbReference type="CDD" id="cd06529">
    <property type="entry name" value="S24_LexA-like"/>
    <property type="match status" value="1"/>
</dbReference>
<sequence length="163" mass="17126">MRPLPPQAPLPLREGAEALFCLLATEAVSAGFPSPADDYVEARIDLNLELIPRPLSTFFMRVSGDAMRGDGIVDGDLLVIDRSVDPRPGMVVVAVHAGAFLLRRLARRGAALWLVASDGTSPPLVLTGDEGGGAEGRDGGGAELWGVVIHAVHHLAGAPSRRH</sequence>
<dbReference type="RefSeq" id="WP_323306524.1">
    <property type="nucleotide sequence ID" value="NZ_JAYGHX010000013.1"/>
</dbReference>
<keyword evidence="2" id="KW-0227">DNA damage</keyword>
<dbReference type="PRINTS" id="PR00726">
    <property type="entry name" value="LEXASERPTASE"/>
</dbReference>
<dbReference type="PANTHER" id="PTHR33516">
    <property type="entry name" value="LEXA REPRESSOR"/>
    <property type="match status" value="1"/>
</dbReference>
<dbReference type="InterPro" id="IPR006197">
    <property type="entry name" value="Peptidase_S24_LexA"/>
</dbReference>
<keyword evidence="4 7" id="KW-0068">Autocatalytic cleavage</keyword>
<dbReference type="Pfam" id="PF00717">
    <property type="entry name" value="Peptidase_S24"/>
    <property type="match status" value="1"/>
</dbReference>